<dbReference type="AlphaFoldDB" id="A0AAD6UD54"/>
<evidence type="ECO:0000256" key="3">
    <source>
        <dbReference type="SAM" id="SignalP"/>
    </source>
</evidence>
<dbReference type="Pfam" id="PF10342">
    <property type="entry name" value="Kre9_KNH"/>
    <property type="match status" value="1"/>
</dbReference>
<feature type="signal peptide" evidence="3">
    <location>
        <begin position="1"/>
        <end position="17"/>
    </location>
</feature>
<dbReference type="PANTHER" id="PTHR35185:SF1">
    <property type="entry name" value="UPF0619 GPI-ANCHORED MEMBRANE PROTEIN C1322.10"/>
    <property type="match status" value="1"/>
</dbReference>
<gene>
    <name evidence="5" type="ORF">B0H15DRAFT_128653</name>
</gene>
<evidence type="ECO:0000259" key="4">
    <source>
        <dbReference type="Pfam" id="PF10342"/>
    </source>
</evidence>
<reference evidence="5" key="1">
    <citation type="submission" date="2023-03" db="EMBL/GenBank/DDBJ databases">
        <title>Massive genome expansion in bonnet fungi (Mycena s.s.) driven by repeated elements and novel gene families across ecological guilds.</title>
        <authorList>
            <consortium name="Lawrence Berkeley National Laboratory"/>
            <person name="Harder C.B."/>
            <person name="Miyauchi S."/>
            <person name="Viragh M."/>
            <person name="Kuo A."/>
            <person name="Thoen E."/>
            <person name="Andreopoulos B."/>
            <person name="Lu D."/>
            <person name="Skrede I."/>
            <person name="Drula E."/>
            <person name="Henrissat B."/>
            <person name="Morin E."/>
            <person name="Kohler A."/>
            <person name="Barry K."/>
            <person name="LaButti K."/>
            <person name="Morin E."/>
            <person name="Salamov A."/>
            <person name="Lipzen A."/>
            <person name="Mereny Z."/>
            <person name="Hegedus B."/>
            <person name="Baldrian P."/>
            <person name="Stursova M."/>
            <person name="Weitz H."/>
            <person name="Taylor A."/>
            <person name="Grigoriev I.V."/>
            <person name="Nagy L.G."/>
            <person name="Martin F."/>
            <person name="Kauserud H."/>
        </authorList>
    </citation>
    <scope>NUCLEOTIDE SEQUENCE</scope>
    <source>
        <strain evidence="5">CBHHK173m</strain>
    </source>
</reference>
<accession>A0AAD6UD54</accession>
<keyword evidence="1 3" id="KW-0732">Signal</keyword>
<sequence>MFSLLAILAVSLLSASAIQVTSPGGTKGWTNDGSQSIAWQSVSTDPSNFTIVLTNPNRALMPNDNQILKALVSTNAGSTTVDPPAMGWPAVGGSYRVNLCKSSEDLNSILAQSMEFNITAAAVKSGASSATAATTATSPTDSGTASGDAPAPSKSNAAFQIGAPTGFVGALVLLCGMLA</sequence>
<name>A0AAD6UD54_9AGAR</name>
<proteinExistence type="predicted"/>
<dbReference type="InterPro" id="IPR052479">
    <property type="entry name" value="GPI-anchor_Adhesion_Reg"/>
</dbReference>
<evidence type="ECO:0000313" key="5">
    <source>
        <dbReference type="EMBL" id="KAJ7094579.1"/>
    </source>
</evidence>
<evidence type="ECO:0000256" key="2">
    <source>
        <dbReference type="SAM" id="MobiDB-lite"/>
    </source>
</evidence>
<feature type="compositionally biased region" description="Low complexity" evidence="2">
    <location>
        <begin position="133"/>
        <end position="147"/>
    </location>
</feature>
<feature type="domain" description="Yeast cell wall synthesis Kre9/Knh1-like N-terminal" evidence="4">
    <location>
        <begin position="23"/>
        <end position="118"/>
    </location>
</feature>
<dbReference type="PANTHER" id="PTHR35185">
    <property type="entry name" value="SERINE/THREONINE-RICH PROTEIN ADG2-RELATED"/>
    <property type="match status" value="1"/>
</dbReference>
<feature type="region of interest" description="Disordered" evidence="2">
    <location>
        <begin position="133"/>
        <end position="154"/>
    </location>
</feature>
<keyword evidence="6" id="KW-1185">Reference proteome</keyword>
<dbReference type="EMBL" id="JARJCN010000014">
    <property type="protein sequence ID" value="KAJ7094579.1"/>
    <property type="molecule type" value="Genomic_DNA"/>
</dbReference>
<dbReference type="InterPro" id="IPR018466">
    <property type="entry name" value="Kre9/Knh1-like_N"/>
</dbReference>
<protein>
    <submittedName>
        <fullName evidence="5">GPI-anchored small secreted protein</fullName>
    </submittedName>
</protein>
<organism evidence="5 6">
    <name type="scientific">Mycena belliarum</name>
    <dbReference type="NCBI Taxonomy" id="1033014"/>
    <lineage>
        <taxon>Eukaryota</taxon>
        <taxon>Fungi</taxon>
        <taxon>Dikarya</taxon>
        <taxon>Basidiomycota</taxon>
        <taxon>Agaricomycotina</taxon>
        <taxon>Agaricomycetes</taxon>
        <taxon>Agaricomycetidae</taxon>
        <taxon>Agaricales</taxon>
        <taxon>Marasmiineae</taxon>
        <taxon>Mycenaceae</taxon>
        <taxon>Mycena</taxon>
    </lineage>
</organism>
<evidence type="ECO:0000256" key="1">
    <source>
        <dbReference type="ARBA" id="ARBA00022729"/>
    </source>
</evidence>
<comment type="caution">
    <text evidence="5">The sequence shown here is derived from an EMBL/GenBank/DDBJ whole genome shotgun (WGS) entry which is preliminary data.</text>
</comment>
<feature type="chain" id="PRO_5042242355" evidence="3">
    <location>
        <begin position="18"/>
        <end position="179"/>
    </location>
</feature>
<evidence type="ECO:0000313" key="6">
    <source>
        <dbReference type="Proteomes" id="UP001222325"/>
    </source>
</evidence>
<dbReference type="Proteomes" id="UP001222325">
    <property type="component" value="Unassembled WGS sequence"/>
</dbReference>